<reference evidence="2 3" key="1">
    <citation type="submission" date="2016-10" db="EMBL/GenBank/DDBJ databases">
        <authorList>
            <person name="Varghese N."/>
            <person name="Submissions S."/>
        </authorList>
    </citation>
    <scope>NUCLEOTIDE SEQUENCE [LARGE SCALE GENOMIC DNA]</scope>
    <source>
        <strain evidence="3">DSM 19823 / KCTC 23066 / CCTCC M 208030 / D25</strain>
    </source>
</reference>
<evidence type="ECO:0000313" key="3">
    <source>
        <dbReference type="Proteomes" id="UP000183496"/>
    </source>
</evidence>
<keyword evidence="1" id="KW-0472">Membrane</keyword>
<proteinExistence type="predicted"/>
<feature type="transmembrane region" description="Helical" evidence="1">
    <location>
        <begin position="9"/>
        <end position="27"/>
    </location>
</feature>
<feature type="transmembrane region" description="Helical" evidence="1">
    <location>
        <begin position="33"/>
        <end position="56"/>
    </location>
</feature>
<protein>
    <submittedName>
        <fullName evidence="2">Uncharacterized protein</fullName>
    </submittedName>
</protein>
<evidence type="ECO:0000256" key="1">
    <source>
        <dbReference type="SAM" id="Phobius"/>
    </source>
</evidence>
<comment type="caution">
    <text evidence="2">The sequence shown here is derived from an EMBL/GenBank/DDBJ whole genome shotgun (WGS) entry which is preliminary data.</text>
</comment>
<dbReference type="AlphaFoldDB" id="A0AAJ4W2Z1"/>
<dbReference type="EMBL" id="FOFY01000004">
    <property type="protein sequence ID" value="SEQ55719.1"/>
    <property type="molecule type" value="Genomic_DNA"/>
</dbReference>
<keyword evidence="1" id="KW-1133">Transmembrane helix</keyword>
<sequence length="245" mass="27958">MYITKTDKAVLFTALSLTSILILYNYIDSINMIEGILTPIIGFAGSLIAAFGAVYLTTLKEKRNEKNSIELTLINFKDILSELLLPNLGEMVKDCDIIIKDIPNADILSIGLTDNIFLETKISNLLDQNILSKALILKNIEVKYLIFLQIKMDLIYKRSPQNLVANFNNSILQNKTDRRDNMQKTIEMETKVDSVIIQESRENIDRIYDENINTFKLTTKTNLNQTKIAIEDLITMINNDFLSKL</sequence>
<gene>
    <name evidence="2" type="ORF">SAMN04488089_10453</name>
</gene>
<keyword evidence="3" id="KW-1185">Reference proteome</keyword>
<keyword evidence="1" id="KW-0812">Transmembrane</keyword>
<name>A0AAJ4W2Z1_MYRPR</name>
<dbReference type="Proteomes" id="UP000183496">
    <property type="component" value="Unassembled WGS sequence"/>
</dbReference>
<evidence type="ECO:0000313" key="2">
    <source>
        <dbReference type="EMBL" id="SEQ55719.1"/>
    </source>
</evidence>
<accession>A0AAJ4W2Z1</accession>
<organism evidence="2 3">
    <name type="scientific">Myroides profundi</name>
    <dbReference type="NCBI Taxonomy" id="480520"/>
    <lineage>
        <taxon>Bacteria</taxon>
        <taxon>Pseudomonadati</taxon>
        <taxon>Bacteroidota</taxon>
        <taxon>Flavobacteriia</taxon>
        <taxon>Flavobacteriales</taxon>
        <taxon>Flavobacteriaceae</taxon>
        <taxon>Myroides</taxon>
    </lineage>
</organism>
<dbReference type="KEGG" id="mpw:MPR_3302"/>